<evidence type="ECO:0000256" key="1">
    <source>
        <dbReference type="SAM" id="SignalP"/>
    </source>
</evidence>
<dbReference type="HOGENOM" id="CLU_1507895_0_0_4"/>
<accession>B2JTA3</accession>
<evidence type="ECO:0000313" key="3">
    <source>
        <dbReference type="Proteomes" id="UP000001192"/>
    </source>
</evidence>
<proteinExistence type="predicted"/>
<evidence type="ECO:0008006" key="4">
    <source>
        <dbReference type="Google" id="ProtNLM"/>
    </source>
</evidence>
<evidence type="ECO:0000313" key="2">
    <source>
        <dbReference type="EMBL" id="ACC75806.1"/>
    </source>
</evidence>
<dbReference type="Proteomes" id="UP000001192">
    <property type="component" value="Plasmid pBPHY01"/>
</dbReference>
<keyword evidence="1" id="KW-0732">Signal</keyword>
<dbReference type="KEGG" id="bph:Bphy_6785"/>
<keyword evidence="3" id="KW-1185">Reference proteome</keyword>
<geneLocation type="plasmid" evidence="2 3">
    <name>pBPHY01</name>
</geneLocation>
<keyword evidence="2" id="KW-0614">Plasmid</keyword>
<gene>
    <name evidence="2" type="ordered locus">Bphy_6785</name>
</gene>
<protein>
    <recommendedName>
        <fullName evidence="4">DUF4189 domain-containing protein</fullName>
    </recommendedName>
</protein>
<feature type="signal peptide" evidence="1">
    <location>
        <begin position="1"/>
        <end position="29"/>
    </location>
</feature>
<organism evidence="2 3">
    <name type="scientific">Paraburkholderia phymatum (strain DSM 17167 / CIP 108236 / LMG 21445 / STM815)</name>
    <name type="common">Burkholderia phymatum</name>
    <dbReference type="NCBI Taxonomy" id="391038"/>
    <lineage>
        <taxon>Bacteria</taxon>
        <taxon>Pseudomonadati</taxon>
        <taxon>Pseudomonadota</taxon>
        <taxon>Betaproteobacteria</taxon>
        <taxon>Burkholderiales</taxon>
        <taxon>Burkholderiaceae</taxon>
        <taxon>Paraburkholderia</taxon>
    </lineage>
</organism>
<feature type="chain" id="PRO_5002779646" description="DUF4189 domain-containing protein" evidence="1">
    <location>
        <begin position="30"/>
        <end position="178"/>
    </location>
</feature>
<dbReference type="EMBL" id="CP001045">
    <property type="protein sequence ID" value="ACC75806.1"/>
    <property type="molecule type" value="Genomic_DNA"/>
</dbReference>
<name>B2JTA3_PARP8</name>
<reference evidence="3" key="1">
    <citation type="journal article" date="2014" name="Stand. Genomic Sci.">
        <title>Complete genome sequence of Burkholderia phymatum STM815(T), a broad host range and efficient nitrogen-fixing symbiont of Mimosa species.</title>
        <authorList>
            <person name="Moulin L."/>
            <person name="Klonowska A."/>
            <person name="Caroline B."/>
            <person name="Booth K."/>
            <person name="Vriezen J.A."/>
            <person name="Melkonian R."/>
            <person name="James E.K."/>
            <person name="Young J.P."/>
            <person name="Bena G."/>
            <person name="Hauser L."/>
            <person name="Land M."/>
            <person name="Kyrpides N."/>
            <person name="Bruce D."/>
            <person name="Chain P."/>
            <person name="Copeland A."/>
            <person name="Pitluck S."/>
            <person name="Woyke T."/>
            <person name="Lizotte-Waniewski M."/>
            <person name="Bristow J."/>
            <person name="Riley M."/>
        </authorList>
    </citation>
    <scope>NUCLEOTIDE SEQUENCE [LARGE SCALE GENOMIC DNA]</scope>
    <source>
        <strain evidence="3">DSM 17167 / CIP 108236 / LMG 21445 / STM815</strain>
        <plasmid evidence="3">Plasmid pBPHY01</plasmid>
    </source>
</reference>
<dbReference type="AlphaFoldDB" id="B2JTA3"/>
<sequence length="178" mass="18882" precursor="true">MEKINTVRAKLKLAGCLCASLMFCTGSFAFTAISAVPADNSTLFRASNYDTQTQADSVALSGCRAAARRSGHTKLARKCAVLHRSLGPGYGALVCGDGGCAWQTGYDSEQTAVDAAYNACSAAYKSCQQTDIQAWNDVAGFPRAPVAQPEAPTQPSMNDIYRARWCAKQNIPSPQCGQ</sequence>